<sequence>MRHVASEKPYFAAESVQTALRPDGGADITSAPMWETHSLSEPSPMKTLILALLMLGAALGGHAYGAALTPGIYRVDAGSYLTAAQRAQAAPGERIEERFEHALPAAAGVTHAAVSREARYGEAERNRVLFVTADGYQAEADEGNRFCVAYALPGRNDYSVSDPFCAGEEALADRTLASFILRRPPRRRDLDGILIPPERIPTQDDRIGCLLGVCDSAANGKSVHRVEVTYRADRFTLEKVRPYQDILFLENTVPVFSSRERTESRSELKAGTFVAVLDRQSEWFEVDYFEHGTARHGWIDRDDFVPVQWLAQRATTRDFRFRVGLVPGDSHTDGPRPVAIEVLSRHSGDRLQVLRDFESDGAYVLAEEAIDVVDANFDGHPDIAIHGMSGGAGPNSTTNVFLYDPVRHRFSFSQELSELPQLWIDPKTRTVHSAQRGSCCSHYSEVYRYVRGKLTLVSSKDEYANGEWVSITTGRLRNGKMYYRETRRRSPGD</sequence>
<protein>
    <recommendedName>
        <fullName evidence="3">SH3 domain-containing protein</fullName>
    </recommendedName>
</protein>
<proteinExistence type="predicted"/>
<evidence type="ECO:0000313" key="1">
    <source>
        <dbReference type="EMBL" id="SPD45083.1"/>
    </source>
</evidence>
<dbReference type="NCBIfam" id="NF047539">
    <property type="entry name" value="XAC2610_fam"/>
    <property type="match status" value="1"/>
</dbReference>
<evidence type="ECO:0000313" key="2">
    <source>
        <dbReference type="Proteomes" id="UP000255168"/>
    </source>
</evidence>
<name>A0A375H3N6_9BURK</name>
<dbReference type="InterPro" id="IPR058087">
    <property type="entry name" value="XAC2610_dom"/>
</dbReference>
<dbReference type="EMBL" id="LT984806">
    <property type="protein sequence ID" value="SPD45083.1"/>
    <property type="molecule type" value="Genomic_DNA"/>
</dbReference>
<dbReference type="AlphaFoldDB" id="A0A375H3N6"/>
<reference evidence="1 2" key="1">
    <citation type="submission" date="2018-01" db="EMBL/GenBank/DDBJ databases">
        <authorList>
            <person name="Clerissi C."/>
        </authorList>
    </citation>
    <scope>NUCLEOTIDE SEQUENCE [LARGE SCALE GENOMIC DNA]</scope>
    <source>
        <strain evidence="1">Cupriavidus taiwanensis STM 6160</strain>
    </source>
</reference>
<dbReference type="Proteomes" id="UP000255168">
    <property type="component" value="Chromosome I"/>
</dbReference>
<evidence type="ECO:0008006" key="3">
    <source>
        <dbReference type="Google" id="ProtNLM"/>
    </source>
</evidence>
<organism evidence="1 2">
    <name type="scientific">Cupriavidus neocaledonicus</name>
    <dbReference type="NCBI Taxonomy" id="1040979"/>
    <lineage>
        <taxon>Bacteria</taxon>
        <taxon>Pseudomonadati</taxon>
        <taxon>Pseudomonadota</taxon>
        <taxon>Betaproteobacteria</taxon>
        <taxon>Burkholderiales</taxon>
        <taxon>Burkholderiaceae</taxon>
        <taxon>Cupriavidus</taxon>
    </lineage>
</organism>
<accession>A0A375H3N6</accession>
<gene>
    <name evidence="1" type="ORF">CBM2607_10020</name>
</gene>